<feature type="compositionally biased region" description="Basic residues" evidence="1">
    <location>
        <begin position="110"/>
        <end position="120"/>
    </location>
</feature>
<feature type="compositionally biased region" description="Low complexity" evidence="1">
    <location>
        <begin position="132"/>
        <end position="156"/>
    </location>
</feature>
<accession>A0A481TUU1</accession>
<organismHost>
    <name type="scientific">Homo sapiens</name>
    <name type="common">Human</name>
    <dbReference type="NCBI Taxonomy" id="9606"/>
</organismHost>
<protein>
    <submittedName>
        <fullName evidence="2">Uncharacterized protein</fullName>
    </submittedName>
</protein>
<feature type="compositionally biased region" description="Basic residues" evidence="1">
    <location>
        <begin position="65"/>
        <end position="78"/>
    </location>
</feature>
<sequence>MGETRGGGVRGEAGGRRKGGGGGGGGKRKNGGWKGRRWGVPILLLHPLAFHSPALRESRRPPPAARRRRPKHRSRRGRAGSGRPGGRMAERERGGGKRERGGRGGGRGKATGKRGARKSSKRGDRASRAECGAPGARGRSRAAPRAPGPGRAGNAPRRPRRREPLCHCLRGRGPADGPRASRRAAAPAAHASRRIRPPRASGGRPHALPLSTPTPACRAPAECSAVAGAVPGDPLSRRRARAPPACCCGHFCCVIPVFIKPGARQQRTQGPAADREGLRRRKAAPRTGAPFASPLPTSPSLPPFFPRLPSSSAPPRVRLCLGDPRAGRGLAAEVRPGRRGPRTSAAAPSGAARSRKARKGPPEAFFDSRPGVPGSRPAPVGRRPPPGGPARAPGGARGPRGPGPRRRRFRVPFLLPPGRPAPGPDPRPFPSPRLPPSRRAPSLFLLSLCLAVSLSSHFPPPPPAAAALCPRPTETPRRVSRPPGDPGSGGGGRACVCLV</sequence>
<feature type="compositionally biased region" description="Low complexity" evidence="1">
    <location>
        <begin position="368"/>
        <end position="381"/>
    </location>
</feature>
<organism evidence="2">
    <name type="scientific">Human herpesvirus 2</name>
    <name type="common">HHV-2</name>
    <name type="synonym">Human herpes simplex virus 2</name>
    <dbReference type="NCBI Taxonomy" id="10310"/>
    <lineage>
        <taxon>Viruses</taxon>
        <taxon>Duplodnaviria</taxon>
        <taxon>Heunggongvirae</taxon>
        <taxon>Peploviricota</taxon>
        <taxon>Herviviricetes</taxon>
        <taxon>Herpesvirales</taxon>
        <taxon>Orthoherpesviridae</taxon>
        <taxon>Alphaherpesvirinae</taxon>
        <taxon>Simplexvirus</taxon>
        <taxon>Simplexvirus humanalpha2</taxon>
    </lineage>
</organism>
<evidence type="ECO:0000313" key="2">
    <source>
        <dbReference type="EMBL" id="QBH84005.1"/>
    </source>
</evidence>
<proteinExistence type="predicted"/>
<reference evidence="2" key="1">
    <citation type="submission" date="2018-08" db="EMBL/GenBank/DDBJ databases">
        <title>HSV2 whole genome sequences from clinical isolates.</title>
        <authorList>
            <person name="Roychoudhury P."/>
            <person name="Greninger A.L."/>
            <person name="Jerome K.R."/>
            <person name="Johnston C."/>
            <person name="Wald A."/>
            <person name="Xie H."/>
        </authorList>
    </citation>
    <scope>NUCLEOTIDE SEQUENCE</scope>
    <source>
        <strain evidence="2">2005-51214</strain>
    </source>
</reference>
<feature type="compositionally biased region" description="Basic and acidic residues" evidence="1">
    <location>
        <begin position="88"/>
        <end position="102"/>
    </location>
</feature>
<evidence type="ECO:0000256" key="1">
    <source>
        <dbReference type="SAM" id="MobiDB-lite"/>
    </source>
</evidence>
<name>A0A481TUU1_HHV2</name>
<feature type="compositionally biased region" description="Pro residues" evidence="1">
    <location>
        <begin position="414"/>
        <end position="435"/>
    </location>
</feature>
<feature type="compositionally biased region" description="Pro residues" evidence="1">
    <location>
        <begin position="296"/>
        <end position="306"/>
    </location>
</feature>
<feature type="region of interest" description="Disordered" evidence="1">
    <location>
        <begin position="47"/>
        <end position="213"/>
    </location>
</feature>
<feature type="compositionally biased region" description="Low complexity" evidence="1">
    <location>
        <begin position="171"/>
        <end position="190"/>
    </location>
</feature>
<feature type="region of interest" description="Disordered" evidence="1">
    <location>
        <begin position="263"/>
        <end position="438"/>
    </location>
</feature>
<feature type="compositionally biased region" description="Basic residues" evidence="1">
    <location>
        <begin position="26"/>
        <end position="35"/>
    </location>
</feature>
<feature type="region of interest" description="Disordered" evidence="1">
    <location>
        <begin position="464"/>
        <end position="493"/>
    </location>
</feature>
<feature type="compositionally biased region" description="Gly residues" evidence="1">
    <location>
        <begin position="1"/>
        <end position="12"/>
    </location>
</feature>
<dbReference type="EMBL" id="MH790647">
    <property type="protein sequence ID" value="QBH84005.1"/>
    <property type="molecule type" value="Genomic_DNA"/>
</dbReference>
<feature type="region of interest" description="Disordered" evidence="1">
    <location>
        <begin position="1"/>
        <end position="35"/>
    </location>
</feature>